<dbReference type="STRING" id="5288.A0A5C5FM52"/>
<comment type="caution">
    <text evidence="3">The sequence shown here is derived from an EMBL/GenBank/DDBJ whole genome shotgun (WGS) entry which is preliminary data.</text>
</comment>
<feature type="compositionally biased region" description="Basic and acidic residues" evidence="1">
    <location>
        <begin position="226"/>
        <end position="237"/>
    </location>
</feature>
<name>A0A5C5FM52_9BASI</name>
<feature type="chain" id="PRO_5022952459" evidence="2">
    <location>
        <begin position="20"/>
        <end position="245"/>
    </location>
</feature>
<feature type="region of interest" description="Disordered" evidence="1">
    <location>
        <begin position="166"/>
        <end position="245"/>
    </location>
</feature>
<organism evidence="3 4">
    <name type="scientific">Rhodotorula diobovata</name>
    <dbReference type="NCBI Taxonomy" id="5288"/>
    <lineage>
        <taxon>Eukaryota</taxon>
        <taxon>Fungi</taxon>
        <taxon>Dikarya</taxon>
        <taxon>Basidiomycota</taxon>
        <taxon>Pucciniomycotina</taxon>
        <taxon>Microbotryomycetes</taxon>
        <taxon>Sporidiobolales</taxon>
        <taxon>Sporidiobolaceae</taxon>
        <taxon>Rhodotorula</taxon>
    </lineage>
</organism>
<evidence type="ECO:0000313" key="3">
    <source>
        <dbReference type="EMBL" id="TNY17342.1"/>
    </source>
</evidence>
<feature type="compositionally biased region" description="Basic and acidic residues" evidence="1">
    <location>
        <begin position="166"/>
        <end position="176"/>
    </location>
</feature>
<feature type="region of interest" description="Disordered" evidence="1">
    <location>
        <begin position="76"/>
        <end position="115"/>
    </location>
</feature>
<gene>
    <name evidence="3" type="ORF">DMC30DRAFT_126134</name>
</gene>
<feature type="signal peptide" evidence="2">
    <location>
        <begin position="1"/>
        <end position="19"/>
    </location>
</feature>
<sequence length="245" mass="25536">PRRLALCSLLGAGLRFCCSARIPAGQPTARPGSDAPVVFGSRAQANHKRARSRLRLSARRSPVGSATLYALAPASYSNPSPASSVALRGPRRRRDERAQPRRDGPRGVGAALPSRDVTKGDVELVQVLEERVGTQLTELKLPEEPVLELLSAVSMAKRMAHMDLSKDGFGKRQENNRKKHGGSAAAAGGKGAAREGNKSAQAAGKGGAVKGTGKRAGAKGAGGGKKGAERVRSERGAQARVEQAL</sequence>
<protein>
    <submittedName>
        <fullName evidence="3">Uncharacterized protein</fullName>
    </submittedName>
</protein>
<feature type="compositionally biased region" description="Basic and acidic residues" evidence="1">
    <location>
        <begin position="93"/>
        <end position="105"/>
    </location>
</feature>
<dbReference type="EMBL" id="SOZI01000213">
    <property type="protein sequence ID" value="TNY17342.1"/>
    <property type="molecule type" value="Genomic_DNA"/>
</dbReference>
<proteinExistence type="predicted"/>
<evidence type="ECO:0000256" key="1">
    <source>
        <dbReference type="SAM" id="MobiDB-lite"/>
    </source>
</evidence>
<feature type="non-terminal residue" evidence="3">
    <location>
        <position position="1"/>
    </location>
</feature>
<evidence type="ECO:0000313" key="4">
    <source>
        <dbReference type="Proteomes" id="UP000311382"/>
    </source>
</evidence>
<accession>A0A5C5FM52</accession>
<keyword evidence="4" id="KW-1185">Reference proteome</keyword>
<keyword evidence="2" id="KW-0732">Signal</keyword>
<feature type="compositionally biased region" description="Low complexity" evidence="1">
    <location>
        <begin position="76"/>
        <end position="88"/>
    </location>
</feature>
<evidence type="ECO:0000256" key="2">
    <source>
        <dbReference type="SAM" id="SignalP"/>
    </source>
</evidence>
<dbReference type="AlphaFoldDB" id="A0A5C5FM52"/>
<dbReference type="Proteomes" id="UP000311382">
    <property type="component" value="Unassembled WGS sequence"/>
</dbReference>
<reference evidence="3 4" key="1">
    <citation type="submission" date="2019-03" db="EMBL/GenBank/DDBJ databases">
        <title>Rhodosporidium diobovatum UCD-FST 08-225 genome sequencing, assembly, and annotation.</title>
        <authorList>
            <person name="Fakankun I.U."/>
            <person name="Fristensky B."/>
            <person name="Levin D.B."/>
        </authorList>
    </citation>
    <scope>NUCLEOTIDE SEQUENCE [LARGE SCALE GENOMIC DNA]</scope>
    <source>
        <strain evidence="3 4">UCD-FST 08-225</strain>
    </source>
</reference>